<dbReference type="OrthoDB" id="45365at2759"/>
<feature type="domain" description="BTB" evidence="1">
    <location>
        <begin position="27"/>
        <end position="98"/>
    </location>
</feature>
<dbReference type="GO" id="GO:0005829">
    <property type="term" value="C:cytosol"/>
    <property type="evidence" value="ECO:0007669"/>
    <property type="project" value="TreeGrafter"/>
</dbReference>
<dbReference type="KEGG" id="aten:116306313"/>
<dbReference type="RefSeq" id="XP_031572206.1">
    <property type="nucleotide sequence ID" value="XM_031716346.1"/>
</dbReference>
<dbReference type="GeneID" id="116306313"/>
<dbReference type="PROSITE" id="PS50097">
    <property type="entry name" value="BTB"/>
    <property type="match status" value="1"/>
</dbReference>
<dbReference type="SMART" id="SM00225">
    <property type="entry name" value="BTB"/>
    <property type="match status" value="1"/>
</dbReference>
<dbReference type="Gene3D" id="1.25.40.420">
    <property type="match status" value="1"/>
</dbReference>
<dbReference type="Gene3D" id="3.30.710.10">
    <property type="entry name" value="Potassium Channel Kv1.1, Chain A"/>
    <property type="match status" value="1"/>
</dbReference>
<dbReference type="InterPro" id="IPR011705">
    <property type="entry name" value="BACK"/>
</dbReference>
<dbReference type="GO" id="GO:0022008">
    <property type="term" value="P:neurogenesis"/>
    <property type="evidence" value="ECO:0007669"/>
    <property type="project" value="TreeGrafter"/>
</dbReference>
<protein>
    <submittedName>
        <fullName evidence="3">BTB/POZ domain-containing protein 6-like</fullName>
    </submittedName>
</protein>
<keyword evidence="2" id="KW-1185">Reference proteome</keyword>
<dbReference type="InterPro" id="IPR038648">
    <property type="entry name" value="PHR_sf"/>
</dbReference>
<dbReference type="Proteomes" id="UP000515163">
    <property type="component" value="Unplaced"/>
</dbReference>
<dbReference type="PANTHER" id="PTHR45774:SF3">
    <property type="entry name" value="BTB (POZ) DOMAIN-CONTAINING 2B-RELATED"/>
    <property type="match status" value="1"/>
</dbReference>
<name>A0A6P8IXR5_ACTTE</name>
<gene>
    <name evidence="3" type="primary">LOC116306313</name>
</gene>
<dbReference type="SUPFAM" id="SSF54695">
    <property type="entry name" value="POZ domain"/>
    <property type="match status" value="1"/>
</dbReference>
<organism evidence="2 3">
    <name type="scientific">Actinia tenebrosa</name>
    <name type="common">Australian red waratah sea anemone</name>
    <dbReference type="NCBI Taxonomy" id="6105"/>
    <lineage>
        <taxon>Eukaryota</taxon>
        <taxon>Metazoa</taxon>
        <taxon>Cnidaria</taxon>
        <taxon>Anthozoa</taxon>
        <taxon>Hexacorallia</taxon>
        <taxon>Actiniaria</taxon>
        <taxon>Actiniidae</taxon>
        <taxon>Actinia</taxon>
    </lineage>
</organism>
<sequence>MDSSFWQTTLPSVRDRSFYALNNSLFCDVEFSVVDSSGDKVNIPVHKYVLAISSPVFQAMFYGQLAETRQVVDLPDCTKEGLEELLHYVYTDEVNLTESNVMEVMLLADKYMLPFLVERCNHYLRESLKPEDVFTVLPQVQNTANKKAFYLCWDIIDTYTQRAVTSQPFLNISRELLCEVLAREWLHIEEIDLFHAADRWASFQIKNKKNPKAELVEGGRKRNELGEEAVHLIRFPVMSQKEFASYVLPSDILIKSEIVEIMQAFSGIEARQEVFKCERRIGQHKERWSEVRFCHDESSLQPMSFRTRKMFLGETNIQGPICIDLLVNKRVSLAGVRLIGFHNRQYQVNIEIYRANDPYTILYQSIGHQHYTTGEELIDGLYPGFTVMIHPPVKLEPDVCYTIDADIRGPPYPQCGRVDISVYPHLR</sequence>
<dbReference type="InterPro" id="IPR011333">
    <property type="entry name" value="SKP1/BTB/POZ_sf"/>
</dbReference>
<evidence type="ECO:0000313" key="2">
    <source>
        <dbReference type="Proteomes" id="UP000515163"/>
    </source>
</evidence>
<dbReference type="InParanoid" id="A0A6P8IXR5"/>
<dbReference type="InterPro" id="IPR000210">
    <property type="entry name" value="BTB/POZ_dom"/>
</dbReference>
<dbReference type="Pfam" id="PF00651">
    <property type="entry name" value="BTB"/>
    <property type="match status" value="1"/>
</dbReference>
<reference evidence="3" key="1">
    <citation type="submission" date="2025-08" db="UniProtKB">
        <authorList>
            <consortium name="RefSeq"/>
        </authorList>
    </citation>
    <scope>IDENTIFICATION</scope>
    <source>
        <tissue evidence="3">Tentacle</tissue>
    </source>
</reference>
<dbReference type="AlphaFoldDB" id="A0A6P8IXR5"/>
<accession>A0A6P8IXR5</accession>
<evidence type="ECO:0000259" key="1">
    <source>
        <dbReference type="PROSITE" id="PS50097"/>
    </source>
</evidence>
<evidence type="ECO:0000313" key="3">
    <source>
        <dbReference type="RefSeq" id="XP_031572206.1"/>
    </source>
</evidence>
<dbReference type="PANTHER" id="PTHR45774">
    <property type="entry name" value="BTB/POZ DOMAIN-CONTAINING"/>
    <property type="match status" value="1"/>
</dbReference>
<dbReference type="Gene3D" id="2.60.120.820">
    <property type="entry name" value="PHR domain"/>
    <property type="match status" value="1"/>
</dbReference>
<proteinExistence type="predicted"/>
<dbReference type="SMART" id="SM00875">
    <property type="entry name" value="BACK"/>
    <property type="match status" value="1"/>
</dbReference>